<dbReference type="Proteomes" id="UP000192674">
    <property type="component" value="Unassembled WGS sequence"/>
</dbReference>
<dbReference type="RefSeq" id="WP_084429516.1">
    <property type="nucleotide sequence ID" value="NZ_FWXV01000004.1"/>
</dbReference>
<reference evidence="1 2" key="1">
    <citation type="submission" date="2017-04" db="EMBL/GenBank/DDBJ databases">
        <authorList>
            <person name="Afonso C.L."/>
            <person name="Miller P.J."/>
            <person name="Scott M.A."/>
            <person name="Spackman E."/>
            <person name="Goraichik I."/>
            <person name="Dimitrov K.M."/>
            <person name="Suarez D.L."/>
            <person name="Swayne D.E."/>
        </authorList>
    </citation>
    <scope>NUCLEOTIDE SEQUENCE [LARGE SCALE GENOMIC DNA]</scope>
    <source>
        <strain evidence="1 2">DSM 43828</strain>
    </source>
</reference>
<gene>
    <name evidence="1" type="ORF">SAMN05661093_05076</name>
</gene>
<dbReference type="AlphaFoldDB" id="A0A1W2EY25"/>
<name>A0A1W2EY25_KIBAR</name>
<sequence>MVPLGQGMDGQVLVGVEFSRESCSKGGALRPPQVEHVAARRQISASFLEESANRAVRHTVSAFHSDQRLPGLPLSQEYTSHDSTWRPIARLAKRRGIG</sequence>
<accession>A0A1W2EY25</accession>
<organism evidence="1 2">
    <name type="scientific">Kibdelosporangium aridum</name>
    <dbReference type="NCBI Taxonomy" id="2030"/>
    <lineage>
        <taxon>Bacteria</taxon>
        <taxon>Bacillati</taxon>
        <taxon>Actinomycetota</taxon>
        <taxon>Actinomycetes</taxon>
        <taxon>Pseudonocardiales</taxon>
        <taxon>Pseudonocardiaceae</taxon>
        <taxon>Kibdelosporangium</taxon>
    </lineage>
</organism>
<evidence type="ECO:0000313" key="1">
    <source>
        <dbReference type="EMBL" id="SMD14599.1"/>
    </source>
</evidence>
<dbReference type="EMBL" id="FWXV01000004">
    <property type="protein sequence ID" value="SMD14599.1"/>
    <property type="molecule type" value="Genomic_DNA"/>
</dbReference>
<keyword evidence="2" id="KW-1185">Reference proteome</keyword>
<evidence type="ECO:0000313" key="2">
    <source>
        <dbReference type="Proteomes" id="UP000192674"/>
    </source>
</evidence>
<protein>
    <submittedName>
        <fullName evidence="1">Uncharacterized protein</fullName>
    </submittedName>
</protein>
<proteinExistence type="predicted"/>